<proteinExistence type="predicted"/>
<evidence type="ECO:0000313" key="2">
    <source>
        <dbReference type="EMBL" id="GIY71137.1"/>
    </source>
</evidence>
<sequence>MIKDFVDSFSTHVLEVQSLLFADDLVSDSGVEVVDESLKYVCEIRRDGEIVYFCSLCQSACGTVQIMSHLTGYKHRVSYFGNGKIFRQSAKRRKKLKSLRKFLQNVKMNLELASNQDLGEIKNYRHPKKKIFVIEKEDPNTMFSDFYCNLCDAHMNNRIMWESHIVGKRHLKNQKKLYDGNMDLGSKLKLAPEGTLFPFK</sequence>
<organism evidence="2 3">
    <name type="scientific">Caerostris extrusa</name>
    <name type="common">Bark spider</name>
    <name type="synonym">Caerostris bankana</name>
    <dbReference type="NCBI Taxonomy" id="172846"/>
    <lineage>
        <taxon>Eukaryota</taxon>
        <taxon>Metazoa</taxon>
        <taxon>Ecdysozoa</taxon>
        <taxon>Arthropoda</taxon>
        <taxon>Chelicerata</taxon>
        <taxon>Arachnida</taxon>
        <taxon>Araneae</taxon>
        <taxon>Araneomorphae</taxon>
        <taxon>Entelegynae</taxon>
        <taxon>Araneoidea</taxon>
        <taxon>Araneidae</taxon>
        <taxon>Caerostris</taxon>
    </lineage>
</organism>
<feature type="domain" description="U1-type" evidence="1">
    <location>
        <begin position="143"/>
        <end position="177"/>
    </location>
</feature>
<dbReference type="InterPro" id="IPR036236">
    <property type="entry name" value="Znf_C2H2_sf"/>
</dbReference>
<protein>
    <recommendedName>
        <fullName evidence="1">U1-type domain-containing protein</fullName>
    </recommendedName>
</protein>
<evidence type="ECO:0000259" key="1">
    <source>
        <dbReference type="SMART" id="SM00451"/>
    </source>
</evidence>
<keyword evidence="3" id="KW-1185">Reference proteome</keyword>
<feature type="domain" description="U1-type" evidence="1">
    <location>
        <begin position="49"/>
        <end position="80"/>
    </location>
</feature>
<evidence type="ECO:0000313" key="3">
    <source>
        <dbReference type="Proteomes" id="UP001054945"/>
    </source>
</evidence>
<gene>
    <name evidence="2" type="ORF">CEXT_708921</name>
</gene>
<dbReference type="InterPro" id="IPR013087">
    <property type="entry name" value="Znf_C2H2_type"/>
</dbReference>
<dbReference type="Pfam" id="PF12874">
    <property type="entry name" value="zf-met"/>
    <property type="match status" value="1"/>
</dbReference>
<name>A0AAV4VLB0_CAEEX</name>
<dbReference type="AlphaFoldDB" id="A0AAV4VLB0"/>
<reference evidence="2 3" key="1">
    <citation type="submission" date="2021-06" db="EMBL/GenBank/DDBJ databases">
        <title>Caerostris extrusa draft genome.</title>
        <authorList>
            <person name="Kono N."/>
            <person name="Arakawa K."/>
        </authorList>
    </citation>
    <scope>NUCLEOTIDE SEQUENCE [LARGE SCALE GENOMIC DNA]</scope>
</reference>
<dbReference type="PANTHER" id="PTHR45762">
    <property type="entry name" value="ZINC FINGER RNA-BINDING PROTEIN"/>
    <property type="match status" value="1"/>
</dbReference>
<dbReference type="Gene3D" id="3.30.160.60">
    <property type="entry name" value="Classic Zinc Finger"/>
    <property type="match status" value="1"/>
</dbReference>
<dbReference type="GO" id="GO:0003676">
    <property type="term" value="F:nucleic acid binding"/>
    <property type="evidence" value="ECO:0007669"/>
    <property type="project" value="InterPro"/>
</dbReference>
<dbReference type="PANTHER" id="PTHR45762:SF3">
    <property type="entry name" value="ZINC-FINGER PROTEIN AT 72D, ISOFORM B"/>
    <property type="match status" value="1"/>
</dbReference>
<dbReference type="InterPro" id="IPR003604">
    <property type="entry name" value="Matrin/U1-like-C_Znf_C2H2"/>
</dbReference>
<dbReference type="SUPFAM" id="SSF57667">
    <property type="entry name" value="beta-beta-alpha zinc fingers"/>
    <property type="match status" value="1"/>
</dbReference>
<accession>A0AAV4VLB0</accession>
<dbReference type="GO" id="GO:0008270">
    <property type="term" value="F:zinc ion binding"/>
    <property type="evidence" value="ECO:0007669"/>
    <property type="project" value="InterPro"/>
</dbReference>
<dbReference type="EMBL" id="BPLR01014757">
    <property type="protein sequence ID" value="GIY71137.1"/>
    <property type="molecule type" value="Genomic_DNA"/>
</dbReference>
<dbReference type="Proteomes" id="UP001054945">
    <property type="component" value="Unassembled WGS sequence"/>
</dbReference>
<comment type="caution">
    <text evidence="2">The sequence shown here is derived from an EMBL/GenBank/DDBJ whole genome shotgun (WGS) entry which is preliminary data.</text>
</comment>
<dbReference type="SMART" id="SM00451">
    <property type="entry name" value="ZnF_U1"/>
    <property type="match status" value="2"/>
</dbReference>